<reference evidence="3 4" key="1">
    <citation type="submission" date="2023-07" db="EMBL/GenBank/DDBJ databases">
        <title>Novel species of Thermanaerothrix with wide hydrolytic capabilities.</title>
        <authorList>
            <person name="Zayulina K.S."/>
            <person name="Podosokorskaya O.A."/>
            <person name="Elcheninov A.G."/>
        </authorList>
    </citation>
    <scope>NUCLEOTIDE SEQUENCE [LARGE SCALE GENOMIC DNA]</scope>
    <source>
        <strain evidence="3 4">4228-RoL</strain>
        <plasmid evidence="3">p4228-RoL</plasmid>
    </source>
</reference>
<keyword evidence="4" id="KW-1185">Reference proteome</keyword>
<dbReference type="Gene3D" id="3.40.50.410">
    <property type="entry name" value="von Willebrand factor, type A domain"/>
    <property type="match status" value="1"/>
</dbReference>
<feature type="domain" description="VWFA" evidence="2">
    <location>
        <begin position="335"/>
        <end position="500"/>
    </location>
</feature>
<sequence>MNLIRKFLNLRSVFQTGVFDAEDWREVSEKEIPKLQDLNREAAQIYGGNPVQDLFLSLYKRSPQLLDRVDPDLSPLKRFFEILVEVPGFRSLRETVGQDKILAGIAASNYGEVFENIPEELKEAMKDARQKGESLQTKRRQYESLSELLGEVTDKPEKMQQIQQEIENLSEEISATEKAFVEAMENLNHTLDNPKIKGMVKLAGVNAANDAKEEVKSTASLARGFDLAAGGNPQRVDPESIRAVKELVTKFPEFARIKDYLGRLKPIVNAQESKSPHGRSYMTGFFRRGLDFTSLASSELVRWASGNPALQTDFLIRLAQGELLHKKFEQEPQGRGPIIICRDESGSMEGSKHALAVAIEWALAEACRREGRGFTSICFSGPGQMREWTMPDHYDPEQLIAHLSVFYGEGTEPEQAIKRALDIATEKQNQGPDILILTDGYHTPLSSDLLNRIRNAKTHLGLRIYVVVISDTGNVDTARDYADSIYRASTGIPDLFSKII</sequence>
<evidence type="ECO:0000313" key="4">
    <source>
        <dbReference type="Proteomes" id="UP001254165"/>
    </source>
</evidence>
<feature type="coiled-coil region" evidence="1">
    <location>
        <begin position="125"/>
        <end position="186"/>
    </location>
</feature>
<proteinExistence type="predicted"/>
<dbReference type="PANTHER" id="PTHR36846">
    <property type="entry name" value="PROTEIN VIAA"/>
    <property type="match status" value="1"/>
</dbReference>
<organism evidence="3 4">
    <name type="scientific">Thermanaerothrix solaris</name>
    <dbReference type="NCBI Taxonomy" id="3058434"/>
    <lineage>
        <taxon>Bacteria</taxon>
        <taxon>Bacillati</taxon>
        <taxon>Chloroflexota</taxon>
        <taxon>Anaerolineae</taxon>
        <taxon>Anaerolineales</taxon>
        <taxon>Anaerolineaceae</taxon>
        <taxon>Thermanaerothrix</taxon>
    </lineage>
</organism>
<evidence type="ECO:0000256" key="1">
    <source>
        <dbReference type="SAM" id="Coils"/>
    </source>
</evidence>
<comment type="caution">
    <text evidence="3">The sequence shown here is derived from an EMBL/GenBank/DDBJ whole genome shotgun (WGS) entry which is preliminary data.</text>
</comment>
<accession>A0ABU3NT90</accession>
<dbReference type="Proteomes" id="UP001254165">
    <property type="component" value="Unassembled WGS sequence"/>
</dbReference>
<dbReference type="PANTHER" id="PTHR36846:SF1">
    <property type="entry name" value="PROTEIN VIAA"/>
    <property type="match status" value="1"/>
</dbReference>
<dbReference type="InterPro" id="IPR036465">
    <property type="entry name" value="vWFA_dom_sf"/>
</dbReference>
<dbReference type="SUPFAM" id="SSF53300">
    <property type="entry name" value="vWA-like"/>
    <property type="match status" value="1"/>
</dbReference>
<keyword evidence="1" id="KW-0175">Coiled coil</keyword>
<name>A0ABU3NT90_9CHLR</name>
<geneLocation type="plasmid" evidence="3">
    <name>p4228-RoL</name>
</geneLocation>
<protein>
    <recommendedName>
        <fullName evidence="2">VWFA domain-containing protein</fullName>
    </recommendedName>
</protein>
<dbReference type="EMBL" id="JAUHMF010000010">
    <property type="protein sequence ID" value="MDT8899620.1"/>
    <property type="molecule type" value="Genomic_DNA"/>
</dbReference>
<dbReference type="SMART" id="SM00327">
    <property type="entry name" value="VWA"/>
    <property type="match status" value="1"/>
</dbReference>
<evidence type="ECO:0000313" key="3">
    <source>
        <dbReference type="EMBL" id="MDT8899620.1"/>
    </source>
</evidence>
<keyword evidence="3" id="KW-0614">Plasmid</keyword>
<dbReference type="RefSeq" id="WP_315626277.1">
    <property type="nucleotide sequence ID" value="NZ_JAUHMF010000010.1"/>
</dbReference>
<evidence type="ECO:0000259" key="2">
    <source>
        <dbReference type="SMART" id="SM00327"/>
    </source>
</evidence>
<dbReference type="InterPro" id="IPR002035">
    <property type="entry name" value="VWF_A"/>
</dbReference>
<gene>
    <name evidence="3" type="ORF">QYE77_15245</name>
</gene>